<dbReference type="PROSITE" id="PS51718">
    <property type="entry name" value="G_DYNAMIN_2"/>
    <property type="match status" value="1"/>
</dbReference>
<name>A0A077YYG1_TRITR</name>
<dbReference type="InterPro" id="IPR027417">
    <property type="entry name" value="P-loop_NTPase"/>
</dbReference>
<keyword evidence="2" id="KW-0342">GTP-binding</keyword>
<proteinExistence type="predicted"/>
<feature type="compositionally biased region" description="Low complexity" evidence="3">
    <location>
        <begin position="555"/>
        <end position="565"/>
    </location>
</feature>
<dbReference type="SUPFAM" id="SSF52540">
    <property type="entry name" value="P-loop containing nucleoside triphosphate hydrolases"/>
    <property type="match status" value="1"/>
</dbReference>
<evidence type="ECO:0000313" key="7">
    <source>
        <dbReference type="Proteomes" id="UP000030665"/>
    </source>
</evidence>
<dbReference type="Pfam" id="PF01031">
    <property type="entry name" value="Dynamin_M"/>
    <property type="match status" value="1"/>
</dbReference>
<accession>A0A077YYG1</accession>
<dbReference type="AlphaFoldDB" id="A0A077YYG1"/>
<keyword evidence="1" id="KW-0547">Nucleotide-binding</keyword>
<dbReference type="GO" id="GO:0005739">
    <property type="term" value="C:mitochondrion"/>
    <property type="evidence" value="ECO:0007669"/>
    <property type="project" value="TreeGrafter"/>
</dbReference>
<dbReference type="PROSITE" id="PS51388">
    <property type="entry name" value="GED"/>
    <property type="match status" value="1"/>
</dbReference>
<dbReference type="GO" id="GO:0005874">
    <property type="term" value="C:microtubule"/>
    <property type="evidence" value="ECO:0007669"/>
    <property type="project" value="TreeGrafter"/>
</dbReference>
<dbReference type="STRING" id="36087.A0A077YYG1"/>
<evidence type="ECO:0000256" key="3">
    <source>
        <dbReference type="SAM" id="MobiDB-lite"/>
    </source>
</evidence>
<dbReference type="InterPro" id="IPR020850">
    <property type="entry name" value="GED_dom"/>
</dbReference>
<dbReference type="SMART" id="SM00302">
    <property type="entry name" value="GED"/>
    <property type="match status" value="1"/>
</dbReference>
<dbReference type="GO" id="GO:0008017">
    <property type="term" value="F:microtubule binding"/>
    <property type="evidence" value="ECO:0007669"/>
    <property type="project" value="TreeGrafter"/>
</dbReference>
<keyword evidence="7" id="KW-1185">Reference proteome</keyword>
<dbReference type="SMART" id="SM00053">
    <property type="entry name" value="DYNc"/>
    <property type="match status" value="1"/>
</dbReference>
<dbReference type="GO" id="GO:0006897">
    <property type="term" value="P:endocytosis"/>
    <property type="evidence" value="ECO:0007669"/>
    <property type="project" value="TreeGrafter"/>
</dbReference>
<dbReference type="InterPro" id="IPR045063">
    <property type="entry name" value="Dynamin_N"/>
</dbReference>
<organism evidence="6 7">
    <name type="scientific">Trichuris trichiura</name>
    <name type="common">Whipworm</name>
    <name type="synonym">Trichocephalus trichiurus</name>
    <dbReference type="NCBI Taxonomy" id="36087"/>
    <lineage>
        <taxon>Eukaryota</taxon>
        <taxon>Metazoa</taxon>
        <taxon>Ecdysozoa</taxon>
        <taxon>Nematoda</taxon>
        <taxon>Enoplea</taxon>
        <taxon>Dorylaimia</taxon>
        <taxon>Trichinellida</taxon>
        <taxon>Trichuridae</taxon>
        <taxon>Trichuris</taxon>
    </lineage>
</organism>
<dbReference type="CDD" id="cd08771">
    <property type="entry name" value="DLP_1"/>
    <property type="match status" value="1"/>
</dbReference>
<dbReference type="InterPro" id="IPR030381">
    <property type="entry name" value="G_DYNAMIN_dom"/>
</dbReference>
<dbReference type="PANTHER" id="PTHR11566">
    <property type="entry name" value="DYNAMIN"/>
    <property type="match status" value="1"/>
</dbReference>
<dbReference type="InterPro" id="IPR000375">
    <property type="entry name" value="Dynamin_stalk"/>
</dbReference>
<evidence type="ECO:0000259" key="5">
    <source>
        <dbReference type="PROSITE" id="PS51718"/>
    </source>
</evidence>
<dbReference type="PANTHER" id="PTHR11566:SF21">
    <property type="entry name" value="DYNAMIN RELATED PROTEIN 1, ISOFORM A"/>
    <property type="match status" value="1"/>
</dbReference>
<feature type="domain" description="Dynamin-type G" evidence="5">
    <location>
        <begin position="22"/>
        <end position="293"/>
    </location>
</feature>
<protein>
    <submittedName>
        <fullName evidence="6">Dynamin 1 protein</fullName>
    </submittedName>
</protein>
<evidence type="ECO:0000256" key="2">
    <source>
        <dbReference type="ARBA" id="ARBA00023134"/>
    </source>
</evidence>
<dbReference type="GO" id="GO:0016559">
    <property type="term" value="P:peroxisome fission"/>
    <property type="evidence" value="ECO:0007669"/>
    <property type="project" value="TreeGrafter"/>
</dbReference>
<reference evidence="6" key="2">
    <citation type="submission" date="2014-03" db="EMBL/GenBank/DDBJ databases">
        <title>The whipworm genome and dual-species transcriptomics of an intimate host-pathogen interaction.</title>
        <authorList>
            <person name="Foth B.J."/>
            <person name="Tsai I.J."/>
            <person name="Reid A.J."/>
            <person name="Bancroft A.J."/>
            <person name="Nichol S."/>
            <person name="Tracey A."/>
            <person name="Holroyd N."/>
            <person name="Cotton J.A."/>
            <person name="Stanley E.J."/>
            <person name="Zarowiecki M."/>
            <person name="Liu J.Z."/>
            <person name="Huckvale T."/>
            <person name="Cooper P.J."/>
            <person name="Grencis R.K."/>
            <person name="Berriman M."/>
        </authorList>
    </citation>
    <scope>NUCLEOTIDE SEQUENCE [LARGE SCALE GENOMIC DNA]</scope>
</reference>
<dbReference type="Pfam" id="PF00350">
    <property type="entry name" value="Dynamin_N"/>
    <property type="match status" value="1"/>
</dbReference>
<dbReference type="OrthoDB" id="5061070at2759"/>
<dbReference type="InterPro" id="IPR003130">
    <property type="entry name" value="GED"/>
</dbReference>
<gene>
    <name evidence="6" type="ORF">TTRE_0000110301</name>
</gene>
<dbReference type="InterPro" id="IPR022812">
    <property type="entry name" value="Dynamin"/>
</dbReference>
<dbReference type="Pfam" id="PF02212">
    <property type="entry name" value="GED"/>
    <property type="match status" value="1"/>
</dbReference>
<dbReference type="GO" id="GO:0003924">
    <property type="term" value="F:GTPase activity"/>
    <property type="evidence" value="ECO:0007669"/>
    <property type="project" value="InterPro"/>
</dbReference>
<reference evidence="6" key="1">
    <citation type="submission" date="2014-01" db="EMBL/GenBank/DDBJ databases">
        <authorList>
            <person name="Aslett M."/>
        </authorList>
    </citation>
    <scope>NUCLEOTIDE SEQUENCE</scope>
</reference>
<dbReference type="EMBL" id="HG805832">
    <property type="protein sequence ID" value="CDW52841.1"/>
    <property type="molecule type" value="Genomic_DNA"/>
</dbReference>
<sequence>MDGLIEVVNKLQDVLYAAGCNQIQLPQIVAVGAQSSGKSSIIESIVGKDFLPRGPGIVTRRPLILQLTNTKKEGEDDCPDEVQFFHSGDRIFYDFDEVRTEIEEETERLAGSNKAIIQAPIIMKLFSTRVVNLTLVDLPGITKIPVGDQPSDIENKLDEIIMSYIKSDSSIILAITAANQDFATSDSLKMARQVDPEGERTLAVVTKLDLMDYGTDATDLLLGKVVPVKLGIVGVVNRSNQDTLNRKSIAAALQDEADFLKRNYPSLCECNGTPYLTKTLNRLLMQHIKDNLPHLRSQILLKIAEHQQMLDLYGKPVIDKPQTLLQVITRFSSSYVATVEGTARNIETSELCGGARICYIFHETFRKALERINPTKNLRKVDILTAIRNATGPRPVLFIPEIAFELLVKRQIVKLLEPSLRCVDLVHKEMQRMVHDCEADTRREMGRFPKLCERIIEAVSSVLCSRIPVTNQMVESLISIQLAYINTKHPDFDGATLESLLYCQTEENSCDEQVPCSTVPEDHRTGKSSADQMNSQSIESLPESVDKKEIADAASSSVPKQSSSSDGPTHGYPFGQSNLAQRATNAFSDFFLRRKEDKEEPSSKPKQPVVEKCLLSSREQRDCRIIERLVQSYFAIVRTQVQDTIPKTIMHFLVNHVKDNLQSELVKQLYHPEMLDDLLEESEHVKKQREGIMKTLDSLQKASQIIGEVRELRLS</sequence>
<dbReference type="Gene3D" id="3.40.50.300">
    <property type="entry name" value="P-loop containing nucleotide triphosphate hydrolases"/>
    <property type="match status" value="1"/>
</dbReference>
<dbReference type="GO" id="GO:0048312">
    <property type="term" value="P:intracellular distribution of mitochondria"/>
    <property type="evidence" value="ECO:0007669"/>
    <property type="project" value="TreeGrafter"/>
</dbReference>
<evidence type="ECO:0000259" key="4">
    <source>
        <dbReference type="PROSITE" id="PS51388"/>
    </source>
</evidence>
<dbReference type="GO" id="GO:0000266">
    <property type="term" value="P:mitochondrial fission"/>
    <property type="evidence" value="ECO:0007669"/>
    <property type="project" value="TreeGrafter"/>
</dbReference>
<dbReference type="GO" id="GO:0005525">
    <property type="term" value="F:GTP binding"/>
    <property type="evidence" value="ECO:0007669"/>
    <property type="project" value="InterPro"/>
</dbReference>
<dbReference type="Proteomes" id="UP000030665">
    <property type="component" value="Unassembled WGS sequence"/>
</dbReference>
<evidence type="ECO:0000313" key="6">
    <source>
        <dbReference type="EMBL" id="CDW52841.1"/>
    </source>
</evidence>
<dbReference type="Gene3D" id="1.20.120.1240">
    <property type="entry name" value="Dynamin, middle domain"/>
    <property type="match status" value="1"/>
</dbReference>
<dbReference type="PRINTS" id="PR00195">
    <property type="entry name" value="DYNAMIN"/>
</dbReference>
<dbReference type="InterPro" id="IPR001401">
    <property type="entry name" value="Dynamin_GTPase"/>
</dbReference>
<feature type="domain" description="GED" evidence="4">
    <location>
        <begin position="623"/>
        <end position="714"/>
    </location>
</feature>
<evidence type="ECO:0000256" key="1">
    <source>
        <dbReference type="ARBA" id="ARBA00022741"/>
    </source>
</evidence>
<feature type="compositionally biased region" description="Polar residues" evidence="3">
    <location>
        <begin position="527"/>
        <end position="539"/>
    </location>
</feature>
<dbReference type="GO" id="GO:0016020">
    <property type="term" value="C:membrane"/>
    <property type="evidence" value="ECO:0007669"/>
    <property type="project" value="TreeGrafter"/>
</dbReference>
<feature type="region of interest" description="Disordered" evidence="3">
    <location>
        <begin position="512"/>
        <end position="578"/>
    </location>
</feature>